<reference evidence="2" key="1">
    <citation type="journal article" date="2019" name="Int. J. Syst. Evol. Microbiol.">
        <title>The Global Catalogue of Microorganisms (GCM) 10K type strain sequencing project: providing services to taxonomists for standard genome sequencing and annotation.</title>
        <authorList>
            <consortium name="The Broad Institute Genomics Platform"/>
            <consortium name="The Broad Institute Genome Sequencing Center for Infectious Disease"/>
            <person name="Wu L."/>
            <person name="Ma J."/>
        </authorList>
    </citation>
    <scope>NUCLEOTIDE SEQUENCE [LARGE SCALE GENOMIC DNA]</scope>
    <source>
        <strain evidence="2">JCM 3272</strain>
    </source>
</reference>
<gene>
    <name evidence="1" type="ORF">GCM10010170_086510</name>
</gene>
<evidence type="ECO:0000313" key="2">
    <source>
        <dbReference type="Proteomes" id="UP001501444"/>
    </source>
</evidence>
<name>A0ABP5UG05_9ACTN</name>
<dbReference type="Proteomes" id="UP001501444">
    <property type="component" value="Unassembled WGS sequence"/>
</dbReference>
<keyword evidence="2" id="KW-1185">Reference proteome</keyword>
<proteinExistence type="predicted"/>
<comment type="caution">
    <text evidence="1">The sequence shown here is derived from an EMBL/GenBank/DDBJ whole genome shotgun (WGS) entry which is preliminary data.</text>
</comment>
<sequence>MLRTAPTPAQLTALASVHHGLRRTRPLLDGCYLTGSDLSAGPSATPPRPCVHAHRFNPAGTFAHDPVTWHTLAAHGAPLPGPPPSTLDIWQDTAALRA</sequence>
<dbReference type="EMBL" id="BAAARV010000086">
    <property type="protein sequence ID" value="GAA2379673.1"/>
    <property type="molecule type" value="Genomic_DNA"/>
</dbReference>
<accession>A0ABP5UG05</accession>
<dbReference type="RefSeq" id="WP_344618482.1">
    <property type="nucleotide sequence ID" value="NZ_BAAARV010000086.1"/>
</dbReference>
<protein>
    <submittedName>
        <fullName evidence="1">Uncharacterized protein</fullName>
    </submittedName>
</protein>
<evidence type="ECO:0000313" key="1">
    <source>
        <dbReference type="EMBL" id="GAA2379673.1"/>
    </source>
</evidence>
<organism evidence="1 2">
    <name type="scientific">Dactylosporangium salmoneum</name>
    <dbReference type="NCBI Taxonomy" id="53361"/>
    <lineage>
        <taxon>Bacteria</taxon>
        <taxon>Bacillati</taxon>
        <taxon>Actinomycetota</taxon>
        <taxon>Actinomycetes</taxon>
        <taxon>Micromonosporales</taxon>
        <taxon>Micromonosporaceae</taxon>
        <taxon>Dactylosporangium</taxon>
    </lineage>
</organism>